<dbReference type="InterPro" id="IPR052383">
    <property type="entry name" value="Anti-sigma-E_RseA-like"/>
</dbReference>
<dbReference type="PANTHER" id="PTHR38104">
    <property type="match status" value="1"/>
</dbReference>
<dbReference type="PIRSF" id="PIRSF016938">
    <property type="entry name" value="RseA"/>
    <property type="match status" value="1"/>
</dbReference>
<dbReference type="InterPro" id="IPR005573">
    <property type="entry name" value="Anti-sigma_E_RseA_C"/>
</dbReference>
<evidence type="ECO:0000313" key="16">
    <source>
        <dbReference type="EMBL" id="CNV16684.1"/>
    </source>
</evidence>
<keyword evidence="5" id="KW-0812">Transmembrane</keyword>
<sequence>MIIKFNRLSGVDDSGILEKVLGMQKEKLSALMDGETLDSELLKALTHDPEMQKTWESYHLIRDSMRGDTPDVLHFDISARVMAAIENEPVRQVTPLIPEAQPAPQQWQKMPFWKKVRPWAAQLTQMGVAACVSLAVIVGVQHYNGQSETSQQPETPVFNTLPMMGKASPVSLGVPSEAAPVGSQQQQVQEQRRRINAMLQDYELQRRLHSEQLQFEQAQTQQAAVQVPGIQTLGTQSQ</sequence>
<evidence type="ECO:0000256" key="3">
    <source>
        <dbReference type="ARBA" id="ARBA00022475"/>
    </source>
</evidence>
<keyword evidence="7" id="KW-1133">Transmembrane helix</keyword>
<dbReference type="FunFam" id="1.10.10.880:FF:000001">
    <property type="entry name" value="Anti-sigma-E factor RseA"/>
    <property type="match status" value="1"/>
</dbReference>
<evidence type="ECO:0000256" key="12">
    <source>
        <dbReference type="ARBA" id="ARBA00078749"/>
    </source>
</evidence>
<evidence type="ECO:0000256" key="7">
    <source>
        <dbReference type="ARBA" id="ARBA00022989"/>
    </source>
</evidence>
<evidence type="ECO:0000256" key="8">
    <source>
        <dbReference type="ARBA" id="ARBA00023136"/>
    </source>
</evidence>
<evidence type="ECO:0000313" key="18">
    <source>
        <dbReference type="Proteomes" id="UP000041314"/>
    </source>
</evidence>
<name>A0A655EQT5_SALET</name>
<evidence type="ECO:0000313" key="17">
    <source>
        <dbReference type="EMBL" id="CNV29450.1"/>
    </source>
</evidence>
<evidence type="ECO:0000256" key="5">
    <source>
        <dbReference type="ARBA" id="ARBA00022692"/>
    </source>
</evidence>
<keyword evidence="3" id="KW-1003">Cell membrane</keyword>
<evidence type="ECO:0000256" key="13">
    <source>
        <dbReference type="SAM" id="MobiDB-lite"/>
    </source>
</evidence>
<dbReference type="InterPro" id="IPR005572">
    <property type="entry name" value="Anti-sigma_E_RseA_N"/>
</dbReference>
<keyword evidence="8" id="KW-0472">Membrane</keyword>
<evidence type="ECO:0000256" key="2">
    <source>
        <dbReference type="ARBA" id="ARBA00005837"/>
    </source>
</evidence>
<evidence type="ECO:0000256" key="6">
    <source>
        <dbReference type="ARBA" id="ARBA00022968"/>
    </source>
</evidence>
<dbReference type="EMBL" id="CQPD01000093">
    <property type="protein sequence ID" value="CNV29450.1"/>
    <property type="molecule type" value="Genomic_DNA"/>
</dbReference>
<evidence type="ECO:0000259" key="15">
    <source>
        <dbReference type="Pfam" id="PF03873"/>
    </source>
</evidence>
<dbReference type="InterPro" id="IPR036147">
    <property type="entry name" value="Anti-sigma_E_RseA_N_sf"/>
</dbReference>
<dbReference type="GO" id="GO:0005886">
    <property type="term" value="C:plasma membrane"/>
    <property type="evidence" value="ECO:0007669"/>
    <property type="project" value="UniProtKB-SubCell"/>
</dbReference>
<dbReference type="PANTHER" id="PTHR38104:SF1">
    <property type="entry name" value="ANTI-SIGMA-E FACTOR RSEA"/>
    <property type="match status" value="1"/>
</dbReference>
<proteinExistence type="inferred from homology"/>
<keyword evidence="6" id="KW-0735">Signal-anchor</keyword>
<evidence type="ECO:0000256" key="9">
    <source>
        <dbReference type="ARBA" id="ARBA00069293"/>
    </source>
</evidence>
<comment type="similarity">
    <text evidence="2">Belongs to the RseA family.</text>
</comment>
<dbReference type="NCBIfam" id="NF008116">
    <property type="entry name" value="PRK10863.1"/>
    <property type="match status" value="1"/>
</dbReference>
<accession>A0A655EQT5</accession>
<organism evidence="17 19">
    <name type="scientific">Salmonella enterica subsp. enterica serovar Bovismorbificans</name>
    <dbReference type="NCBI Taxonomy" id="58097"/>
    <lineage>
        <taxon>Bacteria</taxon>
        <taxon>Pseudomonadati</taxon>
        <taxon>Pseudomonadota</taxon>
        <taxon>Gammaproteobacteria</taxon>
        <taxon>Enterobacterales</taxon>
        <taxon>Enterobacteriaceae</taxon>
        <taxon>Salmonella</taxon>
    </lineage>
</organism>
<dbReference type="Gene3D" id="1.20.5.3960">
    <property type="match status" value="1"/>
</dbReference>
<gene>
    <name evidence="17" type="primary">rseA</name>
    <name evidence="16" type="ORF">ERS008198_04539</name>
    <name evidence="17" type="ORF">ERS008207_04878</name>
</gene>
<dbReference type="EMBL" id="CQPA01000063">
    <property type="protein sequence ID" value="CNV16684.1"/>
    <property type="molecule type" value="Genomic_DNA"/>
</dbReference>
<comment type="subcellular location">
    <subcellularLocation>
        <location evidence="1">Cell inner membrane</location>
        <topology evidence="1">Single-pass type II membrane protein</topology>
    </subcellularLocation>
</comment>
<dbReference type="FunFam" id="1.20.5.3960:FF:000001">
    <property type="entry name" value="Anti-sigma-E factor RseA"/>
    <property type="match status" value="1"/>
</dbReference>
<evidence type="ECO:0000259" key="14">
    <source>
        <dbReference type="Pfam" id="PF03872"/>
    </source>
</evidence>
<dbReference type="SUPFAM" id="SSF89069">
    <property type="entry name" value="N-terminal, cytoplasmic domain of anti-sigmaE factor RseA"/>
    <property type="match status" value="1"/>
</dbReference>
<evidence type="ECO:0000256" key="11">
    <source>
        <dbReference type="ARBA" id="ARBA00078210"/>
    </source>
</evidence>
<keyword evidence="4" id="KW-0997">Cell inner membrane</keyword>
<dbReference type="InterPro" id="IPR026279">
    <property type="entry name" value="RseA"/>
</dbReference>
<protein>
    <recommendedName>
        <fullName evidence="9">Anti-sigma-E factor RseA</fullName>
    </recommendedName>
    <alternativeName>
        <fullName evidence="10">Regulator of SigE</fullName>
    </alternativeName>
    <alternativeName>
        <fullName evidence="12">Sigma-E anti-sigma factor RseA</fullName>
    </alternativeName>
    <alternativeName>
        <fullName evidence="11">Sigma-E factor negative regulatory protein</fullName>
    </alternativeName>
</protein>
<feature type="domain" description="Anti sigma-E protein RseA N-terminal" evidence="14">
    <location>
        <begin position="23"/>
        <end position="109"/>
    </location>
</feature>
<reference evidence="18 19" key="1">
    <citation type="submission" date="2015-03" db="EMBL/GenBank/DDBJ databases">
        <authorList>
            <consortium name="Pathogen Informatics"/>
        </authorList>
    </citation>
    <scope>NUCLEOTIDE SEQUENCE [LARGE SCALE GENOMIC DNA]</scope>
    <source>
        <strain evidence="16 18">A1104</strain>
        <strain evidence="17 19">D4891</strain>
    </source>
</reference>
<dbReference type="GO" id="GO:0016989">
    <property type="term" value="F:sigma factor antagonist activity"/>
    <property type="evidence" value="ECO:0007669"/>
    <property type="project" value="InterPro"/>
</dbReference>
<evidence type="ECO:0000313" key="19">
    <source>
        <dbReference type="Proteomes" id="UP000042394"/>
    </source>
</evidence>
<feature type="region of interest" description="Disordered" evidence="13">
    <location>
        <begin position="169"/>
        <end position="188"/>
    </location>
</feature>
<dbReference type="Gene3D" id="1.10.10.880">
    <property type="entry name" value="Anti sigma-E protein RseA, N-terminal domain"/>
    <property type="match status" value="1"/>
</dbReference>
<evidence type="ECO:0000256" key="4">
    <source>
        <dbReference type="ARBA" id="ARBA00022519"/>
    </source>
</evidence>
<dbReference type="CDD" id="cd16328">
    <property type="entry name" value="RseA_N"/>
    <property type="match status" value="1"/>
</dbReference>
<feature type="domain" description="Anti sigma-E protein RseA C-terminal" evidence="15">
    <location>
        <begin position="154"/>
        <end position="208"/>
    </location>
</feature>
<dbReference type="Proteomes" id="UP000042394">
    <property type="component" value="Unassembled WGS sequence"/>
</dbReference>
<dbReference type="Proteomes" id="UP000041314">
    <property type="component" value="Unassembled WGS sequence"/>
</dbReference>
<dbReference type="Pfam" id="PF03872">
    <property type="entry name" value="RseA_N"/>
    <property type="match status" value="1"/>
</dbReference>
<evidence type="ECO:0000256" key="1">
    <source>
        <dbReference type="ARBA" id="ARBA00004249"/>
    </source>
</evidence>
<evidence type="ECO:0000256" key="10">
    <source>
        <dbReference type="ARBA" id="ARBA00075703"/>
    </source>
</evidence>
<dbReference type="AlphaFoldDB" id="A0A655EQT5"/>
<dbReference type="Pfam" id="PF03873">
    <property type="entry name" value="RseA_C"/>
    <property type="match status" value="1"/>
</dbReference>
<dbReference type="GO" id="GO:0006950">
    <property type="term" value="P:response to stress"/>
    <property type="evidence" value="ECO:0007669"/>
    <property type="project" value="UniProtKB-ARBA"/>
</dbReference>